<dbReference type="InterPro" id="IPR050863">
    <property type="entry name" value="CenT-Element_Derived"/>
</dbReference>
<evidence type="ECO:0000256" key="3">
    <source>
        <dbReference type="ARBA" id="ARBA00023242"/>
    </source>
</evidence>
<dbReference type="PROSITE" id="PS50960">
    <property type="entry name" value="HTH_PSQ"/>
    <property type="match status" value="1"/>
</dbReference>
<organism evidence="8 9">
    <name type="scientific">Trichinella britovi</name>
    <name type="common">Parasitic roundworm</name>
    <dbReference type="NCBI Taxonomy" id="45882"/>
    <lineage>
        <taxon>Eukaryota</taxon>
        <taxon>Metazoa</taxon>
        <taxon>Ecdysozoa</taxon>
        <taxon>Nematoda</taxon>
        <taxon>Enoplea</taxon>
        <taxon>Dorylaimia</taxon>
        <taxon>Trichinellida</taxon>
        <taxon>Trichinellidae</taxon>
        <taxon>Trichinella</taxon>
    </lineage>
</organism>
<protein>
    <submittedName>
        <fullName evidence="8">Jerky-like protein-like</fullName>
    </submittedName>
</protein>
<proteinExistence type="predicted"/>
<dbReference type="InterPro" id="IPR007889">
    <property type="entry name" value="HTH_Psq"/>
</dbReference>
<evidence type="ECO:0000259" key="6">
    <source>
        <dbReference type="PROSITE" id="PS50960"/>
    </source>
</evidence>
<dbReference type="AlphaFoldDB" id="A0A0V1C3X0"/>
<name>A0A0V1C3X0_TRIBR</name>
<dbReference type="OrthoDB" id="5875523at2759"/>
<dbReference type="InterPro" id="IPR009057">
    <property type="entry name" value="Homeodomain-like_sf"/>
</dbReference>
<keyword evidence="2 4" id="KW-0238">DNA-binding</keyword>
<dbReference type="Gene3D" id="1.10.10.60">
    <property type="entry name" value="Homeodomain-like"/>
    <property type="match status" value="2"/>
</dbReference>
<feature type="domain" description="HTH CENPB-type" evidence="7">
    <location>
        <begin position="48"/>
        <end position="119"/>
    </location>
</feature>
<reference evidence="8 9" key="1">
    <citation type="submission" date="2015-01" db="EMBL/GenBank/DDBJ databases">
        <title>Evolution of Trichinella species and genotypes.</title>
        <authorList>
            <person name="Korhonen P.K."/>
            <person name="Edoardo P."/>
            <person name="Giuseppe L.R."/>
            <person name="Gasser R.B."/>
        </authorList>
    </citation>
    <scope>NUCLEOTIDE SEQUENCE [LARGE SCALE GENOMIC DNA]</scope>
    <source>
        <strain evidence="8">ISS120</strain>
    </source>
</reference>
<evidence type="ECO:0000313" key="8">
    <source>
        <dbReference type="EMBL" id="KRY43857.1"/>
    </source>
</evidence>
<gene>
    <name evidence="8" type="primary">JRKL</name>
    <name evidence="8" type="ORF">T03_18063</name>
</gene>
<feature type="domain" description="HTH psq-type" evidence="6">
    <location>
        <begin position="1"/>
        <end position="52"/>
    </location>
</feature>
<dbReference type="PANTHER" id="PTHR19303">
    <property type="entry name" value="TRANSPOSON"/>
    <property type="match status" value="1"/>
</dbReference>
<comment type="caution">
    <text evidence="8">The sequence shown here is derived from an EMBL/GenBank/DDBJ whole genome shotgun (WGS) entry which is preliminary data.</text>
</comment>
<dbReference type="GO" id="GO:0005634">
    <property type="term" value="C:nucleus"/>
    <property type="evidence" value="ECO:0007669"/>
    <property type="project" value="UniProtKB-SubCell"/>
</dbReference>
<dbReference type="EMBL" id="JYDI01000854">
    <property type="protein sequence ID" value="KRY43857.1"/>
    <property type="molecule type" value="Genomic_DNA"/>
</dbReference>
<dbReference type="OMA" id="WKARHGI"/>
<dbReference type="Pfam" id="PF04218">
    <property type="entry name" value="CENP-B_N"/>
    <property type="match status" value="1"/>
</dbReference>
<dbReference type="GO" id="GO:0003677">
    <property type="term" value="F:DNA binding"/>
    <property type="evidence" value="ECO:0007669"/>
    <property type="project" value="UniProtKB-UniRule"/>
</dbReference>
<dbReference type="SUPFAM" id="SSF46689">
    <property type="entry name" value="Homeodomain-like"/>
    <property type="match status" value="2"/>
</dbReference>
<evidence type="ECO:0000259" key="7">
    <source>
        <dbReference type="PROSITE" id="PS51253"/>
    </source>
</evidence>
<evidence type="ECO:0000256" key="4">
    <source>
        <dbReference type="PROSITE-ProRule" id="PRU00320"/>
    </source>
</evidence>
<keyword evidence="9" id="KW-1185">Reference proteome</keyword>
<dbReference type="STRING" id="45882.A0A0V1C3X0"/>
<dbReference type="PANTHER" id="PTHR19303:SF16">
    <property type="entry name" value="JERKY PROTEIN HOMOLOG-LIKE"/>
    <property type="match status" value="1"/>
</dbReference>
<evidence type="ECO:0000256" key="2">
    <source>
        <dbReference type="ARBA" id="ARBA00023125"/>
    </source>
</evidence>
<dbReference type="Pfam" id="PF03221">
    <property type="entry name" value="HTH_Tnp_Tc5"/>
    <property type="match status" value="1"/>
</dbReference>
<comment type="subcellular location">
    <subcellularLocation>
        <location evidence="1 4">Nucleus</location>
    </subcellularLocation>
</comment>
<dbReference type="PROSITE" id="PS51253">
    <property type="entry name" value="HTH_CENPB"/>
    <property type="match status" value="1"/>
</dbReference>
<keyword evidence="3 4" id="KW-0539">Nucleus</keyword>
<sequence>MSTTRKRKVLSLEQKLEVCRLVENGESFRKIAESCGVGLSTVSDIYRSRRQLHDFVSLMDASTVYLWFLQKRALDQPISGPILQEKALDFSTKLSIDNFVASSGWLRNFQRRHGIRELKIHGEKLSADSESAAKFTATLNDFIRKEGEQWLADDDTPLFETLTDEEILNAVKKDENEDKDESDMPDKPTERLSHSEAYSCLKFSLQWMEQQNEFSATQLMVVRHICDIAVQKKLSSLKQKLITDFIKYDAK</sequence>
<feature type="region of interest" description="Disordered" evidence="5">
    <location>
        <begin position="172"/>
        <end position="193"/>
    </location>
</feature>
<evidence type="ECO:0000256" key="5">
    <source>
        <dbReference type="SAM" id="MobiDB-lite"/>
    </source>
</evidence>
<evidence type="ECO:0000256" key="1">
    <source>
        <dbReference type="ARBA" id="ARBA00004123"/>
    </source>
</evidence>
<accession>A0A0V1C3X0</accession>
<dbReference type="SMART" id="SM00674">
    <property type="entry name" value="CENPB"/>
    <property type="match status" value="1"/>
</dbReference>
<dbReference type="Proteomes" id="UP000054653">
    <property type="component" value="Unassembled WGS sequence"/>
</dbReference>
<feature type="DNA-binding region" description="H-T-H motif" evidence="4">
    <location>
        <begin position="28"/>
        <end position="48"/>
    </location>
</feature>
<evidence type="ECO:0000313" key="9">
    <source>
        <dbReference type="Proteomes" id="UP000054653"/>
    </source>
</evidence>
<dbReference type="InterPro" id="IPR006600">
    <property type="entry name" value="HTH_CenpB_DNA-bd_dom"/>
</dbReference>